<accession>A0A4S4FPB2</accession>
<evidence type="ECO:0000313" key="9">
    <source>
        <dbReference type="Proteomes" id="UP000309133"/>
    </source>
</evidence>
<evidence type="ECO:0000256" key="3">
    <source>
        <dbReference type="ARBA" id="ARBA00022692"/>
    </source>
</evidence>
<protein>
    <submittedName>
        <fullName evidence="8">Cytochrome c biogenesis protein CcdA</fullName>
    </submittedName>
</protein>
<name>A0A4S4FPB2_9MICO</name>
<reference evidence="8 9" key="1">
    <citation type="submission" date="2019-04" db="EMBL/GenBank/DDBJ databases">
        <authorList>
            <person name="Jiang L."/>
        </authorList>
    </citation>
    <scope>NUCLEOTIDE SEQUENCE [LARGE SCALE GENOMIC DNA]</scope>
    <source>
        <strain evidence="8 9">YIM 131853</strain>
    </source>
</reference>
<dbReference type="InterPro" id="IPR003834">
    <property type="entry name" value="Cyt_c_assmbl_TM_dom"/>
</dbReference>
<feature type="transmembrane region" description="Helical" evidence="6">
    <location>
        <begin position="6"/>
        <end position="26"/>
    </location>
</feature>
<keyword evidence="5 6" id="KW-0472">Membrane</keyword>
<dbReference type="AlphaFoldDB" id="A0A4S4FPB2"/>
<proteinExistence type="inferred from homology"/>
<evidence type="ECO:0000256" key="1">
    <source>
        <dbReference type="ARBA" id="ARBA00004141"/>
    </source>
</evidence>
<keyword evidence="3 6" id="KW-0812">Transmembrane</keyword>
<feature type="transmembrane region" description="Helical" evidence="6">
    <location>
        <begin position="152"/>
        <end position="174"/>
    </location>
</feature>
<evidence type="ECO:0000259" key="7">
    <source>
        <dbReference type="Pfam" id="PF02683"/>
    </source>
</evidence>
<comment type="caution">
    <text evidence="8">The sequence shown here is derived from an EMBL/GenBank/DDBJ whole genome shotgun (WGS) entry which is preliminary data.</text>
</comment>
<dbReference type="Pfam" id="PF02683">
    <property type="entry name" value="DsbD_TM"/>
    <property type="match status" value="1"/>
</dbReference>
<dbReference type="PANTHER" id="PTHR31272">
    <property type="entry name" value="CYTOCHROME C-TYPE BIOGENESIS PROTEIN HI_1454-RELATED"/>
    <property type="match status" value="1"/>
</dbReference>
<evidence type="ECO:0000256" key="5">
    <source>
        <dbReference type="ARBA" id="ARBA00023136"/>
    </source>
</evidence>
<feature type="transmembrane region" description="Helical" evidence="6">
    <location>
        <begin position="73"/>
        <end position="93"/>
    </location>
</feature>
<comment type="similarity">
    <text evidence="2">Belongs to the DsbD family.</text>
</comment>
<evidence type="ECO:0000256" key="4">
    <source>
        <dbReference type="ARBA" id="ARBA00022989"/>
    </source>
</evidence>
<keyword evidence="9" id="KW-1185">Reference proteome</keyword>
<sequence length="225" mass="23879">MIAGLVSFASPCVLPLLPGYLAYISGTADSDVRSRRRTVVGVALFILGFSAVFVSYGAAFGALGQWLIRWQALLTRILGIVVIIMALVLIGLIKPLQRSLRARWMPSIGTAGAPIFGILFGLGWTPCIGPTLSAVLALGLSSSSAGRGAVLAAAYCLGLGVPFLLAALAFTWFTRATDFIRRHIRLINLIGGALLLLLGVLMATGLWNLIIYAIQGWILGFRPIV</sequence>
<dbReference type="Proteomes" id="UP000309133">
    <property type="component" value="Unassembled WGS sequence"/>
</dbReference>
<feature type="transmembrane region" description="Helical" evidence="6">
    <location>
        <begin position="38"/>
        <end position="67"/>
    </location>
</feature>
<gene>
    <name evidence="8" type="ORF">E6C64_10555</name>
</gene>
<dbReference type="EMBL" id="SSSM01000004">
    <property type="protein sequence ID" value="THG31136.1"/>
    <property type="molecule type" value="Genomic_DNA"/>
</dbReference>
<feature type="transmembrane region" description="Helical" evidence="6">
    <location>
        <begin position="114"/>
        <end position="140"/>
    </location>
</feature>
<dbReference type="GO" id="GO:0016020">
    <property type="term" value="C:membrane"/>
    <property type="evidence" value="ECO:0007669"/>
    <property type="project" value="UniProtKB-SubCell"/>
</dbReference>
<dbReference type="GO" id="GO:0017004">
    <property type="term" value="P:cytochrome complex assembly"/>
    <property type="evidence" value="ECO:0007669"/>
    <property type="project" value="InterPro"/>
</dbReference>
<dbReference type="InterPro" id="IPR051790">
    <property type="entry name" value="Cytochrome_c-biogenesis_DsbD"/>
</dbReference>
<evidence type="ECO:0000256" key="6">
    <source>
        <dbReference type="SAM" id="Phobius"/>
    </source>
</evidence>
<keyword evidence="4 6" id="KW-1133">Transmembrane helix</keyword>
<evidence type="ECO:0000256" key="2">
    <source>
        <dbReference type="ARBA" id="ARBA00006143"/>
    </source>
</evidence>
<feature type="domain" description="Cytochrome C biogenesis protein transmembrane" evidence="7">
    <location>
        <begin position="2"/>
        <end position="185"/>
    </location>
</feature>
<dbReference type="OrthoDB" id="9803065at2"/>
<organism evidence="8 9">
    <name type="scientific">Naasia lichenicola</name>
    <dbReference type="NCBI Taxonomy" id="2565933"/>
    <lineage>
        <taxon>Bacteria</taxon>
        <taxon>Bacillati</taxon>
        <taxon>Actinomycetota</taxon>
        <taxon>Actinomycetes</taxon>
        <taxon>Micrococcales</taxon>
        <taxon>Microbacteriaceae</taxon>
        <taxon>Naasia</taxon>
    </lineage>
</organism>
<comment type="subcellular location">
    <subcellularLocation>
        <location evidence="1">Membrane</location>
        <topology evidence="1">Multi-pass membrane protein</topology>
    </subcellularLocation>
</comment>
<evidence type="ECO:0000313" key="8">
    <source>
        <dbReference type="EMBL" id="THG31136.1"/>
    </source>
</evidence>
<dbReference type="PANTHER" id="PTHR31272:SF4">
    <property type="entry name" value="CYTOCHROME C-TYPE BIOGENESIS PROTEIN HI_1454-RELATED"/>
    <property type="match status" value="1"/>
</dbReference>
<feature type="transmembrane region" description="Helical" evidence="6">
    <location>
        <begin position="186"/>
        <end position="214"/>
    </location>
</feature>